<dbReference type="Gene3D" id="3.30.70.100">
    <property type="match status" value="1"/>
</dbReference>
<dbReference type="GO" id="GO:0051920">
    <property type="term" value="F:peroxiredoxin activity"/>
    <property type="evidence" value="ECO:0007669"/>
    <property type="project" value="InterPro"/>
</dbReference>
<feature type="signal peptide" evidence="1">
    <location>
        <begin position="1"/>
        <end position="25"/>
    </location>
</feature>
<dbReference type="InterPro" id="IPR003779">
    <property type="entry name" value="CMD-like"/>
</dbReference>
<dbReference type="OrthoDB" id="9812754at2"/>
<dbReference type="InterPro" id="IPR052512">
    <property type="entry name" value="4CMD/NDH-1_regulator"/>
</dbReference>
<reference evidence="4" key="1">
    <citation type="submission" date="2016-11" db="EMBL/GenBank/DDBJ databases">
        <authorList>
            <person name="Varghese N."/>
            <person name="Submissions S."/>
        </authorList>
    </citation>
    <scope>NUCLEOTIDE SEQUENCE [LARGE SCALE GENOMIC DNA]</scope>
    <source>
        <strain evidence="4">DSM 27989</strain>
    </source>
</reference>
<protein>
    <submittedName>
        <fullName evidence="3">Uncharacterized conserved protein YurZ, alkylhydroperoxidase/carboxymuconolactone decarboxylase family</fullName>
    </submittedName>
</protein>
<evidence type="ECO:0000256" key="1">
    <source>
        <dbReference type="SAM" id="SignalP"/>
    </source>
</evidence>
<dbReference type="EMBL" id="FRBH01000007">
    <property type="protein sequence ID" value="SHL26524.1"/>
    <property type="molecule type" value="Genomic_DNA"/>
</dbReference>
<dbReference type="Proteomes" id="UP000184120">
    <property type="component" value="Unassembled WGS sequence"/>
</dbReference>
<keyword evidence="3" id="KW-0575">Peroxidase</keyword>
<dbReference type="InterPro" id="IPR007138">
    <property type="entry name" value="ABM_dom"/>
</dbReference>
<dbReference type="AlphaFoldDB" id="A0A1M6Z7T2"/>
<dbReference type="Pfam" id="PF03992">
    <property type="entry name" value="ABM"/>
    <property type="match status" value="1"/>
</dbReference>
<dbReference type="PROSITE" id="PS51725">
    <property type="entry name" value="ABM"/>
    <property type="match status" value="1"/>
</dbReference>
<dbReference type="PANTHER" id="PTHR33570:SF2">
    <property type="entry name" value="CARBOXYMUCONOLACTONE DECARBOXYLASE-LIKE DOMAIN-CONTAINING PROTEIN"/>
    <property type="match status" value="1"/>
</dbReference>
<dbReference type="Gene3D" id="1.20.1290.10">
    <property type="entry name" value="AhpD-like"/>
    <property type="match status" value="1"/>
</dbReference>
<accession>A0A1M6Z7T2</accession>
<gene>
    <name evidence="3" type="ORF">SAMN05443634_107202</name>
</gene>
<keyword evidence="3" id="KW-0560">Oxidoreductase</keyword>
<sequence length="354" mass="40272">MKSKNKFLQWIILFVLTFSMTKMNAQENKTHQNLNDKEQSLVKISSLTATGNLENLKVQLNAGLDSGLTINEIKEVLVQLYAYCGFPRSLNAINTFKVVLEERKTKGINDVEGKKIIIENNVIDKYEKGRKTLEALTKTPQTKPATGFGEFAPRIDAFLKEHLFADIFVSDVLTYQQRELVTVSALASLTGVESQLKSHIVMGKNTGITEDQLAELANLIQESVNKTQANTVRKIIGEPLIPIIKNDMMIRISEIDIFPEFLEEYNSILKEEASTSIKLEKGVIAIFPMYQKENPARIRIVEIYADEEAYQFHLQTPHFLKYKTSTLKMVKSLKLIDMESLDKETMSKIFEKIN</sequence>
<feature type="domain" description="ABM" evidence="2">
    <location>
        <begin position="249"/>
        <end position="341"/>
    </location>
</feature>
<dbReference type="SUPFAM" id="SSF69118">
    <property type="entry name" value="AhpD-like"/>
    <property type="match status" value="1"/>
</dbReference>
<dbReference type="InterPro" id="IPR011008">
    <property type="entry name" value="Dimeric_a/b-barrel"/>
</dbReference>
<dbReference type="STRING" id="1434701.SAMN05443634_107202"/>
<feature type="chain" id="PRO_5012093533" evidence="1">
    <location>
        <begin position="26"/>
        <end position="354"/>
    </location>
</feature>
<evidence type="ECO:0000259" key="2">
    <source>
        <dbReference type="PROSITE" id="PS51725"/>
    </source>
</evidence>
<evidence type="ECO:0000313" key="3">
    <source>
        <dbReference type="EMBL" id="SHL26524.1"/>
    </source>
</evidence>
<evidence type="ECO:0000313" key="4">
    <source>
        <dbReference type="Proteomes" id="UP000184120"/>
    </source>
</evidence>
<dbReference type="Pfam" id="PF02627">
    <property type="entry name" value="CMD"/>
    <property type="match status" value="2"/>
</dbReference>
<dbReference type="SUPFAM" id="SSF54909">
    <property type="entry name" value="Dimeric alpha+beta barrel"/>
    <property type="match status" value="1"/>
</dbReference>
<dbReference type="InterPro" id="IPR029032">
    <property type="entry name" value="AhpD-like"/>
</dbReference>
<organism evidence="3 4">
    <name type="scientific">Chishuiella changwenlii</name>
    <dbReference type="NCBI Taxonomy" id="1434701"/>
    <lineage>
        <taxon>Bacteria</taxon>
        <taxon>Pseudomonadati</taxon>
        <taxon>Bacteroidota</taxon>
        <taxon>Flavobacteriia</taxon>
        <taxon>Flavobacteriales</taxon>
        <taxon>Weeksellaceae</taxon>
        <taxon>Chishuiella</taxon>
    </lineage>
</organism>
<dbReference type="PANTHER" id="PTHR33570">
    <property type="entry name" value="4-CARBOXYMUCONOLACTONE DECARBOXYLASE FAMILY PROTEIN"/>
    <property type="match status" value="1"/>
</dbReference>
<name>A0A1M6Z7T2_9FLAO</name>
<proteinExistence type="predicted"/>
<keyword evidence="1" id="KW-0732">Signal</keyword>